<dbReference type="AlphaFoldDB" id="A0A1H8F6J0"/>
<keyword evidence="2" id="KW-1185">Reference proteome</keyword>
<sequence>MRETNPKSAVWNCRGNVNNTFDDVYWMAVKTMKNEGRYMVTIRCNQCGERFTLKGKMRKGKVETGFKRCLCNNESDFEIRSEKI</sequence>
<gene>
    <name evidence="1" type="ORF">SAMN05444955_10838</name>
</gene>
<organism evidence="1 2">
    <name type="scientific">Lihuaxuella thermophila</name>
    <dbReference type="NCBI Taxonomy" id="1173111"/>
    <lineage>
        <taxon>Bacteria</taxon>
        <taxon>Bacillati</taxon>
        <taxon>Bacillota</taxon>
        <taxon>Bacilli</taxon>
        <taxon>Bacillales</taxon>
        <taxon>Thermoactinomycetaceae</taxon>
        <taxon>Lihuaxuella</taxon>
    </lineage>
</organism>
<evidence type="ECO:0000313" key="1">
    <source>
        <dbReference type="EMBL" id="SEN27332.1"/>
    </source>
</evidence>
<accession>A0A1H8F6J0</accession>
<dbReference type="RefSeq" id="WP_089968369.1">
    <property type="nucleotide sequence ID" value="NZ_FOCQ01000008.1"/>
</dbReference>
<proteinExistence type="predicted"/>
<protein>
    <submittedName>
        <fullName evidence="1">Uncharacterized protein</fullName>
    </submittedName>
</protein>
<dbReference type="Proteomes" id="UP000199695">
    <property type="component" value="Unassembled WGS sequence"/>
</dbReference>
<name>A0A1H8F6J0_9BACL</name>
<dbReference type="OrthoDB" id="2974628at2"/>
<dbReference type="STRING" id="1173111.SAMN05444955_10838"/>
<evidence type="ECO:0000313" key="2">
    <source>
        <dbReference type="Proteomes" id="UP000199695"/>
    </source>
</evidence>
<dbReference type="EMBL" id="FOCQ01000008">
    <property type="protein sequence ID" value="SEN27332.1"/>
    <property type="molecule type" value="Genomic_DNA"/>
</dbReference>
<reference evidence="1 2" key="1">
    <citation type="submission" date="2016-10" db="EMBL/GenBank/DDBJ databases">
        <authorList>
            <person name="de Groot N.N."/>
        </authorList>
    </citation>
    <scope>NUCLEOTIDE SEQUENCE [LARGE SCALE GENOMIC DNA]</scope>
    <source>
        <strain evidence="1 2">DSM 46701</strain>
    </source>
</reference>